<evidence type="ECO:0000256" key="2">
    <source>
        <dbReference type="ARBA" id="ARBA00022840"/>
    </source>
</evidence>
<evidence type="ECO:0000256" key="5">
    <source>
        <dbReference type="SAM" id="MobiDB-lite"/>
    </source>
</evidence>
<dbReference type="SMART" id="SM00015">
    <property type="entry name" value="IQ"/>
    <property type="match status" value="1"/>
</dbReference>
<comment type="similarity">
    <text evidence="4">Belongs to the TRAFAC class myosin-kinesin ATPase superfamily. Myosin family.</text>
</comment>
<reference evidence="9" key="1">
    <citation type="submission" date="2017-02" db="UniProtKB">
        <authorList>
            <consortium name="WormBaseParasite"/>
        </authorList>
    </citation>
    <scope>IDENTIFICATION</scope>
</reference>
<evidence type="ECO:0000256" key="1">
    <source>
        <dbReference type="ARBA" id="ARBA00022741"/>
    </source>
</evidence>
<reference evidence="7 8" key="2">
    <citation type="submission" date="2018-11" db="EMBL/GenBank/DDBJ databases">
        <authorList>
            <consortium name="Pathogen Informatics"/>
        </authorList>
    </citation>
    <scope>NUCLEOTIDE SEQUENCE [LARGE SCALE GENOMIC DNA]</scope>
</reference>
<dbReference type="PROSITE" id="PS51456">
    <property type="entry name" value="MYOSIN_MOTOR"/>
    <property type="match status" value="1"/>
</dbReference>
<dbReference type="WBParaSite" id="HNAJ_0000421101-mRNA-1">
    <property type="protein sequence ID" value="HNAJ_0000421101-mRNA-1"/>
    <property type="gene ID" value="HNAJ_0000421101"/>
</dbReference>
<dbReference type="Gene3D" id="1.20.5.190">
    <property type="match status" value="1"/>
</dbReference>
<keyword evidence="3 4" id="KW-0009">Actin-binding</keyword>
<dbReference type="STRING" id="102285.A0A0R3TAX2"/>
<accession>A0A0R3TAX2</accession>
<dbReference type="GO" id="GO:0051015">
    <property type="term" value="F:actin filament binding"/>
    <property type="evidence" value="ECO:0007669"/>
    <property type="project" value="TreeGrafter"/>
</dbReference>
<evidence type="ECO:0000313" key="7">
    <source>
        <dbReference type="EMBL" id="VDO00069.1"/>
    </source>
</evidence>
<evidence type="ECO:0000256" key="3">
    <source>
        <dbReference type="ARBA" id="ARBA00023203"/>
    </source>
</evidence>
<dbReference type="AlphaFoldDB" id="A0A0R3TAX2"/>
<dbReference type="EMBL" id="UZAE01002814">
    <property type="protein sequence ID" value="VDO00069.1"/>
    <property type="molecule type" value="Genomic_DNA"/>
</dbReference>
<dbReference type="GO" id="GO:0000146">
    <property type="term" value="F:microfilament motor activity"/>
    <property type="evidence" value="ECO:0007669"/>
    <property type="project" value="TreeGrafter"/>
</dbReference>
<dbReference type="InterPro" id="IPR000048">
    <property type="entry name" value="IQ_motif_EF-hand-BS"/>
</dbReference>
<feature type="domain" description="Myosin motor" evidence="6">
    <location>
        <begin position="1"/>
        <end position="108"/>
    </location>
</feature>
<dbReference type="GO" id="GO:0016459">
    <property type="term" value="C:myosin complex"/>
    <property type="evidence" value="ECO:0007669"/>
    <property type="project" value="UniProtKB-KW"/>
</dbReference>
<dbReference type="PROSITE" id="PS50096">
    <property type="entry name" value="IQ"/>
    <property type="match status" value="1"/>
</dbReference>
<evidence type="ECO:0000313" key="9">
    <source>
        <dbReference type="WBParaSite" id="HNAJ_0000421101-mRNA-1"/>
    </source>
</evidence>
<protein>
    <submittedName>
        <fullName evidence="9">Myosin motor domain-containing protein</fullName>
    </submittedName>
</protein>
<dbReference type="InterPro" id="IPR001609">
    <property type="entry name" value="Myosin_head_motor_dom-like"/>
</dbReference>
<dbReference type="PANTHER" id="PTHR13140:SF709">
    <property type="entry name" value="UNCONVENTIONAL MYOSIN-XV"/>
    <property type="match status" value="1"/>
</dbReference>
<sequence>MTFEDTMVMEQLRYIGILETVRIRSSGFPVRLPYKQLVHNYSSLLDRQTFRQVTSIPDHKQRAQALLANIHRIFGETTPVKLGKDFEMGKTKGFLRQELADKLESVRRRRHVHAARIIQRAWRRRALGQLDRARNNAATLIQAVFRGYLARKQNQKLLMKIRIPAPLQSGDSSAENEDEIEYEAPLGDQEIASLPIPQDLAFVIEKSGQGFFSNPEMEVSKTYMVKRLMTSDLPGCWTQFRGDLWTAPAITQIIANSGSATSKHLDKFQLGQRQAPLIRPLILNRPTQIEGDMAIEASKLALSNFTLYREILFQMLNQTLNWPINSELDYATDSEDEEIAFSHERKDLIRQKSTRWKSTGRTGVQMKRSRNEYSHKTAQDEMRRSHRRLWMHIAGSLTCGRLPKSQRAAVVRLELIILFHCIFIASIPACSRDIFLE</sequence>
<dbReference type="GO" id="GO:0016020">
    <property type="term" value="C:membrane"/>
    <property type="evidence" value="ECO:0007669"/>
    <property type="project" value="TreeGrafter"/>
</dbReference>
<dbReference type="SUPFAM" id="SSF52540">
    <property type="entry name" value="P-loop containing nucleoside triphosphate hydrolases"/>
    <property type="match status" value="1"/>
</dbReference>
<dbReference type="GO" id="GO:0007015">
    <property type="term" value="P:actin filament organization"/>
    <property type="evidence" value="ECO:0007669"/>
    <property type="project" value="TreeGrafter"/>
</dbReference>
<keyword evidence="4" id="KW-0505">Motor protein</keyword>
<feature type="compositionally biased region" description="Basic and acidic residues" evidence="5">
    <location>
        <begin position="369"/>
        <end position="378"/>
    </location>
</feature>
<dbReference type="Gene3D" id="6.20.240.20">
    <property type="match status" value="1"/>
</dbReference>
<evidence type="ECO:0000259" key="6">
    <source>
        <dbReference type="PROSITE" id="PS51456"/>
    </source>
</evidence>
<keyword evidence="8" id="KW-1185">Reference proteome</keyword>
<comment type="caution">
    <text evidence="4">Lacks conserved residue(s) required for the propagation of feature annotation.</text>
</comment>
<gene>
    <name evidence="7" type="ORF">HNAJ_LOCUS4209</name>
</gene>
<organism evidence="9">
    <name type="scientific">Rodentolepis nana</name>
    <name type="common">Dwarf tapeworm</name>
    <name type="synonym">Hymenolepis nana</name>
    <dbReference type="NCBI Taxonomy" id="102285"/>
    <lineage>
        <taxon>Eukaryota</taxon>
        <taxon>Metazoa</taxon>
        <taxon>Spiralia</taxon>
        <taxon>Lophotrochozoa</taxon>
        <taxon>Platyhelminthes</taxon>
        <taxon>Cestoda</taxon>
        <taxon>Eucestoda</taxon>
        <taxon>Cyclophyllidea</taxon>
        <taxon>Hymenolepididae</taxon>
        <taxon>Rodentolepis</taxon>
    </lineage>
</organism>
<dbReference type="OrthoDB" id="312459at2759"/>
<keyword evidence="1" id="KW-0547">Nucleotide-binding</keyword>
<dbReference type="Pfam" id="PF00063">
    <property type="entry name" value="Myosin_head"/>
    <property type="match status" value="1"/>
</dbReference>
<evidence type="ECO:0000256" key="4">
    <source>
        <dbReference type="PROSITE-ProRule" id="PRU00782"/>
    </source>
</evidence>
<proteinExistence type="inferred from homology"/>
<keyword evidence="4" id="KW-0518">Myosin</keyword>
<dbReference type="GO" id="GO:0005737">
    <property type="term" value="C:cytoplasm"/>
    <property type="evidence" value="ECO:0007669"/>
    <property type="project" value="TreeGrafter"/>
</dbReference>
<keyword evidence="2" id="KW-0067">ATP-binding</keyword>
<feature type="region of interest" description="Disordered" evidence="5">
    <location>
        <begin position="359"/>
        <end position="378"/>
    </location>
</feature>
<name>A0A0R3TAX2_RODNA</name>
<evidence type="ECO:0000313" key="8">
    <source>
        <dbReference type="Proteomes" id="UP000278807"/>
    </source>
</evidence>
<dbReference type="InterPro" id="IPR027417">
    <property type="entry name" value="P-loop_NTPase"/>
</dbReference>
<dbReference type="GO" id="GO:0005524">
    <property type="term" value="F:ATP binding"/>
    <property type="evidence" value="ECO:0007669"/>
    <property type="project" value="UniProtKB-KW"/>
</dbReference>
<dbReference type="Proteomes" id="UP000278807">
    <property type="component" value="Unassembled WGS sequence"/>
</dbReference>
<dbReference type="PANTHER" id="PTHR13140">
    <property type="entry name" value="MYOSIN"/>
    <property type="match status" value="1"/>
</dbReference>
<dbReference type="Pfam" id="PF00612">
    <property type="entry name" value="IQ"/>
    <property type="match status" value="1"/>
</dbReference>
<dbReference type="CDD" id="cd23767">
    <property type="entry name" value="IQCD"/>
    <property type="match status" value="1"/>
</dbReference>